<evidence type="ECO:0000256" key="5">
    <source>
        <dbReference type="ARBA" id="ARBA00022898"/>
    </source>
</evidence>
<dbReference type="CDD" id="cd00609">
    <property type="entry name" value="AAT_like"/>
    <property type="match status" value="1"/>
</dbReference>
<evidence type="ECO:0000313" key="7">
    <source>
        <dbReference type="Proteomes" id="UP000664534"/>
    </source>
</evidence>
<reference evidence="6" key="1">
    <citation type="submission" date="2021-03" db="EMBL/GenBank/DDBJ databases">
        <authorList>
            <person name="Tagirdzhanova G."/>
        </authorList>
    </citation>
    <scope>NUCLEOTIDE SEQUENCE</scope>
</reference>
<keyword evidence="5" id="KW-0663">Pyridoxal phosphate</keyword>
<dbReference type="InterPro" id="IPR050859">
    <property type="entry name" value="Class-I_PLP-dep_aminotransf"/>
</dbReference>
<dbReference type="EMBL" id="CAJPDT010000014">
    <property type="protein sequence ID" value="CAF9915265.1"/>
    <property type="molecule type" value="Genomic_DNA"/>
</dbReference>
<keyword evidence="4" id="KW-0808">Transferase</keyword>
<dbReference type="Proteomes" id="UP000664534">
    <property type="component" value="Unassembled WGS sequence"/>
</dbReference>
<dbReference type="SUPFAM" id="SSF53383">
    <property type="entry name" value="PLP-dependent transferases"/>
    <property type="match status" value="1"/>
</dbReference>
<name>A0A8H3IC42_9LECA</name>
<keyword evidence="3" id="KW-0032">Aminotransferase</keyword>
<comment type="caution">
    <text evidence="6">The sequence shown here is derived from an EMBL/GenBank/DDBJ whole genome shotgun (WGS) entry which is preliminary data.</text>
</comment>
<dbReference type="AlphaFoldDB" id="A0A8H3IC42"/>
<accession>A0A8H3IC42</accession>
<dbReference type="PANTHER" id="PTHR42790:SF1">
    <property type="entry name" value="AROMATIC AMINO ACID AMINOTRANSFERASE, HYPOTHETICAL (EUROFUNG)"/>
    <property type="match status" value="1"/>
</dbReference>
<dbReference type="InterPro" id="IPR015421">
    <property type="entry name" value="PyrdxlP-dep_Trfase_major"/>
</dbReference>
<dbReference type="Gene3D" id="3.40.640.10">
    <property type="entry name" value="Type I PLP-dependent aspartate aminotransferase-like (Major domain)"/>
    <property type="match status" value="1"/>
</dbReference>
<evidence type="ECO:0008006" key="8">
    <source>
        <dbReference type="Google" id="ProtNLM"/>
    </source>
</evidence>
<sequence length="593" mass="66317">MEASTSPDSRPEPIDLSHLYSKVTTNRTTSRVKDFYKYFAIPGIGNLAGGMPNNNYFPYDTLEATAALPNRFTPTPNKPVDPPADLLSKTTLSDGLSSSRVVVPKTSDNQDILRKIDLKTALQYGTAQGYPPLYSFLRQFTIENLHPNVPYAGGPEIILTCGATDGFCKAIDALSNTWNEDRDWIGHREGLLVEEFCYMNAVQTAKPRGLNIVPVAVDDEGMVAHGEGGVLDVLENWDRSRGKRPHMIYTVTIGQNPTSGTLSVERRKAIYAICVKFDVVIIEDDPYWYLQYPSASESSLGHRGIAHSDHLNLDPPKPQKSSGYDFLDSLVPSYLSVDYQGRVVRLDTFSKTIAPGCRLGWITTQPNLCERLLRITETSTQQPSGFVQSMVAELIMGPHDPKHGRGGGRSHGGWQVDGWVRWLQGLRGNYERRMQTMCSILDGGKELVRSGRRKSIDNEWSVVDKVTLFDFTWPLGGMFVWVHLNFPSHPLWNTTTPAKLAQGLWVHLTTENYRVLVGPGAIFSPTDEIRDKRSWAYFRICFAAVDESEVEKMSKRFVDGVKDFWEKKSLDDIEESTRGFESSEGLANFLGGC</sequence>
<comment type="cofactor">
    <cofactor evidence="1">
        <name>pyridoxal 5'-phosphate</name>
        <dbReference type="ChEBI" id="CHEBI:597326"/>
    </cofactor>
</comment>
<organism evidence="6 7">
    <name type="scientific">Imshaugia aleurites</name>
    <dbReference type="NCBI Taxonomy" id="172621"/>
    <lineage>
        <taxon>Eukaryota</taxon>
        <taxon>Fungi</taxon>
        <taxon>Dikarya</taxon>
        <taxon>Ascomycota</taxon>
        <taxon>Pezizomycotina</taxon>
        <taxon>Lecanoromycetes</taxon>
        <taxon>OSLEUM clade</taxon>
        <taxon>Lecanoromycetidae</taxon>
        <taxon>Lecanorales</taxon>
        <taxon>Lecanorineae</taxon>
        <taxon>Parmeliaceae</taxon>
        <taxon>Imshaugia</taxon>
    </lineage>
</organism>
<dbReference type="PANTHER" id="PTHR42790">
    <property type="entry name" value="AMINOTRANSFERASE"/>
    <property type="match status" value="1"/>
</dbReference>
<evidence type="ECO:0000256" key="2">
    <source>
        <dbReference type="ARBA" id="ARBA00007441"/>
    </source>
</evidence>
<evidence type="ECO:0000256" key="4">
    <source>
        <dbReference type="ARBA" id="ARBA00022679"/>
    </source>
</evidence>
<protein>
    <recommendedName>
        <fullName evidence="8">Aromatic amino acid aminotransferase</fullName>
    </recommendedName>
</protein>
<proteinExistence type="inferred from homology"/>
<evidence type="ECO:0000256" key="3">
    <source>
        <dbReference type="ARBA" id="ARBA00022576"/>
    </source>
</evidence>
<evidence type="ECO:0000313" key="6">
    <source>
        <dbReference type="EMBL" id="CAF9915265.1"/>
    </source>
</evidence>
<evidence type="ECO:0000256" key="1">
    <source>
        <dbReference type="ARBA" id="ARBA00001933"/>
    </source>
</evidence>
<keyword evidence="7" id="KW-1185">Reference proteome</keyword>
<dbReference type="GO" id="GO:0008483">
    <property type="term" value="F:transaminase activity"/>
    <property type="evidence" value="ECO:0007669"/>
    <property type="project" value="UniProtKB-KW"/>
</dbReference>
<dbReference type="OrthoDB" id="691673at2759"/>
<dbReference type="InterPro" id="IPR015424">
    <property type="entry name" value="PyrdxlP-dep_Trfase"/>
</dbReference>
<comment type="similarity">
    <text evidence="2">Belongs to the class-I pyridoxal-phosphate-dependent aminotransferase family.</text>
</comment>
<gene>
    <name evidence="6" type="ORF">IMSHALPRED_002388</name>
</gene>
<dbReference type="GO" id="GO:1901605">
    <property type="term" value="P:alpha-amino acid metabolic process"/>
    <property type="evidence" value="ECO:0007669"/>
    <property type="project" value="TreeGrafter"/>
</dbReference>